<feature type="compositionally biased region" description="Low complexity" evidence="1">
    <location>
        <begin position="23"/>
        <end position="49"/>
    </location>
</feature>
<feature type="region of interest" description="Disordered" evidence="1">
    <location>
        <begin position="121"/>
        <end position="176"/>
    </location>
</feature>
<proteinExistence type="predicted"/>
<organism evidence="2">
    <name type="scientific">bioreactor metagenome</name>
    <dbReference type="NCBI Taxonomy" id="1076179"/>
    <lineage>
        <taxon>unclassified sequences</taxon>
        <taxon>metagenomes</taxon>
        <taxon>ecological metagenomes</taxon>
    </lineage>
</organism>
<reference evidence="2" key="1">
    <citation type="submission" date="2019-08" db="EMBL/GenBank/DDBJ databases">
        <authorList>
            <person name="Kucharzyk K."/>
            <person name="Murdoch R.W."/>
            <person name="Higgins S."/>
            <person name="Loffler F."/>
        </authorList>
    </citation>
    <scope>NUCLEOTIDE SEQUENCE</scope>
</reference>
<feature type="compositionally biased region" description="Polar residues" evidence="1">
    <location>
        <begin position="131"/>
        <end position="140"/>
    </location>
</feature>
<feature type="compositionally biased region" description="Polar residues" evidence="1">
    <location>
        <begin position="1"/>
        <end position="10"/>
    </location>
</feature>
<gene>
    <name evidence="2" type="ORF">SDC9_104191</name>
</gene>
<feature type="region of interest" description="Disordered" evidence="1">
    <location>
        <begin position="1"/>
        <end position="64"/>
    </location>
</feature>
<evidence type="ECO:0000256" key="1">
    <source>
        <dbReference type="SAM" id="MobiDB-lite"/>
    </source>
</evidence>
<accession>A0A645AW84</accession>
<sequence length="176" mass="18631">MMQARTTRVTIRTPCTLGSGVKRPPSTGRSSTSATPTTTPKPTPQTSTRRVIRRVPVTSPAPSRSPIRACAAIANASRAYAIVCHRLYATWWPARATSPIPAAVNVVTAIATWRVAARRISQPPDRAAASTPPNRSSNRTPWLAAPRSTVVPSTAAPAHWDSAVPIPAPAIPRPAP</sequence>
<dbReference type="AlphaFoldDB" id="A0A645AW84"/>
<name>A0A645AW84_9ZZZZ</name>
<evidence type="ECO:0000313" key="2">
    <source>
        <dbReference type="EMBL" id="MPM57369.1"/>
    </source>
</evidence>
<feature type="compositionally biased region" description="Pro residues" evidence="1">
    <location>
        <begin position="166"/>
        <end position="176"/>
    </location>
</feature>
<protein>
    <submittedName>
        <fullName evidence="2">Uncharacterized protein</fullName>
    </submittedName>
</protein>
<comment type="caution">
    <text evidence="2">The sequence shown here is derived from an EMBL/GenBank/DDBJ whole genome shotgun (WGS) entry which is preliminary data.</text>
</comment>
<dbReference type="EMBL" id="VSSQ01016233">
    <property type="protein sequence ID" value="MPM57369.1"/>
    <property type="molecule type" value="Genomic_DNA"/>
</dbReference>